<comment type="caution">
    <text evidence="1">The sequence shown here is derived from an EMBL/GenBank/DDBJ whole genome shotgun (WGS) entry which is preliminary data.</text>
</comment>
<name>A0A2U2JD97_9FLAO</name>
<gene>
    <name evidence="1" type="ORF">DIS07_00300</name>
</gene>
<keyword evidence="2" id="KW-1185">Reference proteome</keyword>
<accession>A0A2U2JD97</accession>
<proteinExistence type="predicted"/>
<dbReference type="Proteomes" id="UP000245670">
    <property type="component" value="Unassembled WGS sequence"/>
</dbReference>
<dbReference type="RefSeq" id="WP_109403222.1">
    <property type="nucleotide sequence ID" value="NZ_QFFG01000001.1"/>
</dbReference>
<dbReference type="OrthoDB" id="5194822at2"/>
<reference evidence="1 2" key="1">
    <citation type="submission" date="2018-05" db="EMBL/GenBank/DDBJ databases">
        <title>Polaribacter aquimarinus sp. nov., isolated from sediment in a sediment of sea.</title>
        <authorList>
            <person name="Lu D."/>
        </authorList>
    </citation>
    <scope>NUCLEOTIDE SEQUENCE [LARGE SCALE GENOMIC DNA]</scope>
    <source>
        <strain evidence="1 2">ZY113</strain>
    </source>
</reference>
<organism evidence="1 2">
    <name type="scientific">Polaribacter aquimarinus</name>
    <dbReference type="NCBI Taxonomy" id="2100726"/>
    <lineage>
        <taxon>Bacteria</taxon>
        <taxon>Pseudomonadati</taxon>
        <taxon>Bacteroidota</taxon>
        <taxon>Flavobacteriia</taxon>
        <taxon>Flavobacteriales</taxon>
        <taxon>Flavobacteriaceae</taxon>
    </lineage>
</organism>
<sequence length="460" mass="54068">MNNINIEKEIKDIKNKKKPIGTYPIFYLGKLRQAKVYEVPPNLLRFNYLNGRIGTEVSEFTQINGTELSTLSIDDINDKIHNWIWEKSLSDNKKTLNDIRDKEQITPGVITRDGIVVDGNRRFMISRILNKEGLNRQFKTIILDDTYSDGGEKEYQIKRLEAEIQMGQDEKVKYGAIEPYIRVMDFVDNFINISSPKMKYEELCKVMNIKDPKKDGKKAKTMYRIGKLMLEYLEYIGFDKMWSRLENTEDLFIKLEYMNKLYSDGKGIAGWERDDDDLEKYKYLGFDLIRWNYNADSKLKNGWDSKKIREKYFKNSKEKAIFSKKRIWEEFNENLESIDDIEVPDLKSVVNEEGLSHSDAAKKIDNIWAKKASPFFKEALGKAESKLLDNENKNKPEEFLRDALGKLYNLIDEDLFESTGKVELKEDLLNLLIEEDNIQRNYNYVNKIRKISESLKKSLK</sequence>
<evidence type="ECO:0000313" key="1">
    <source>
        <dbReference type="EMBL" id="PWG06306.1"/>
    </source>
</evidence>
<dbReference type="EMBL" id="QFFG01000001">
    <property type="protein sequence ID" value="PWG06306.1"/>
    <property type="molecule type" value="Genomic_DNA"/>
</dbReference>
<dbReference type="AlphaFoldDB" id="A0A2U2JD97"/>
<evidence type="ECO:0008006" key="3">
    <source>
        <dbReference type="Google" id="ProtNLM"/>
    </source>
</evidence>
<protein>
    <recommendedName>
        <fullName evidence="3">ParB/Sulfiredoxin domain-containing protein</fullName>
    </recommendedName>
</protein>
<evidence type="ECO:0000313" key="2">
    <source>
        <dbReference type="Proteomes" id="UP000245670"/>
    </source>
</evidence>